<dbReference type="SUPFAM" id="SSF52833">
    <property type="entry name" value="Thioredoxin-like"/>
    <property type="match status" value="1"/>
</dbReference>
<dbReference type="EMBL" id="UOFE01000028">
    <property type="protein sequence ID" value="VAW52529.1"/>
    <property type="molecule type" value="Genomic_DNA"/>
</dbReference>
<reference evidence="2" key="1">
    <citation type="submission" date="2018-06" db="EMBL/GenBank/DDBJ databases">
        <authorList>
            <person name="Zhirakovskaya E."/>
        </authorList>
    </citation>
    <scope>NUCLEOTIDE SEQUENCE</scope>
</reference>
<accession>A0A3B0WTN2</accession>
<dbReference type="GO" id="GO:0016491">
    <property type="term" value="F:oxidoreductase activity"/>
    <property type="evidence" value="ECO:0007669"/>
    <property type="project" value="InterPro"/>
</dbReference>
<dbReference type="Gene3D" id="3.40.30.10">
    <property type="entry name" value="Glutaredoxin"/>
    <property type="match status" value="1"/>
</dbReference>
<evidence type="ECO:0000259" key="1">
    <source>
        <dbReference type="Pfam" id="PF08534"/>
    </source>
</evidence>
<evidence type="ECO:0000313" key="2">
    <source>
        <dbReference type="EMBL" id="VAW52529.1"/>
    </source>
</evidence>
<gene>
    <name evidence="2" type="ORF">MNBD_GAMMA05-1115</name>
</gene>
<sequence length="184" mass="20744">MKDLYQLPEGLPVPVDDGACNHLEGAPFPSMLITVTPHATYDFSKEKGINIIFFYPMIGHPDSLPMTGWNEIPGARGCTPQALSYKNYFRQITKLGVRLFGASSQALKEQNDAIDRLKLPFELINDSSFLLSNALKLPTFQFNEIKMIKRLTLVVVDGVIKKVFYPVFPPNKNVDDVIVWLKEN</sequence>
<organism evidence="2">
    <name type="scientific">hydrothermal vent metagenome</name>
    <dbReference type="NCBI Taxonomy" id="652676"/>
    <lineage>
        <taxon>unclassified sequences</taxon>
        <taxon>metagenomes</taxon>
        <taxon>ecological metagenomes</taxon>
    </lineage>
</organism>
<feature type="domain" description="Redoxin" evidence="1">
    <location>
        <begin position="25"/>
        <end position="178"/>
    </location>
</feature>
<name>A0A3B0WTN2_9ZZZZ</name>
<dbReference type="InterPro" id="IPR013740">
    <property type="entry name" value="Redoxin"/>
</dbReference>
<dbReference type="InterPro" id="IPR036249">
    <property type="entry name" value="Thioredoxin-like_sf"/>
</dbReference>
<protein>
    <submittedName>
        <fullName evidence="2">Alkyl hydroperoxide reductase subunit C-like protein</fullName>
    </submittedName>
</protein>
<proteinExistence type="predicted"/>
<dbReference type="Pfam" id="PF08534">
    <property type="entry name" value="Redoxin"/>
    <property type="match status" value="1"/>
</dbReference>
<dbReference type="AlphaFoldDB" id="A0A3B0WTN2"/>